<dbReference type="AlphaFoldDB" id="A0A2K9NBA7"/>
<keyword evidence="5" id="KW-1185">Reference proteome</keyword>
<feature type="region of interest" description="Disordered" evidence="3">
    <location>
        <begin position="1"/>
        <end position="22"/>
    </location>
</feature>
<dbReference type="OrthoDB" id="72009at2"/>
<dbReference type="InterPro" id="IPR036165">
    <property type="entry name" value="YefM-like_sf"/>
</dbReference>
<protein>
    <recommendedName>
        <fullName evidence="2">Antitoxin</fullName>
    </recommendedName>
</protein>
<evidence type="ECO:0000256" key="3">
    <source>
        <dbReference type="SAM" id="MobiDB-lite"/>
    </source>
</evidence>
<dbReference type="Pfam" id="PF02604">
    <property type="entry name" value="PhdYeFM_antitox"/>
    <property type="match status" value="1"/>
</dbReference>
<evidence type="ECO:0000313" key="4">
    <source>
        <dbReference type="EMBL" id="AUN30408.1"/>
    </source>
</evidence>
<dbReference type="InterPro" id="IPR006442">
    <property type="entry name" value="Antitoxin_Phd/YefM"/>
</dbReference>
<feature type="compositionally biased region" description="Polar residues" evidence="3">
    <location>
        <begin position="1"/>
        <end position="10"/>
    </location>
</feature>
<gene>
    <name evidence="4" type="ORF">C0V82_09300</name>
</gene>
<evidence type="ECO:0000256" key="1">
    <source>
        <dbReference type="ARBA" id="ARBA00009981"/>
    </source>
</evidence>
<dbReference type="RefSeq" id="WP_102112097.1">
    <property type="nucleotide sequence ID" value="NZ_BMGN01000002.1"/>
</dbReference>
<comment type="function">
    <text evidence="2">Antitoxin component of a type II toxin-antitoxin (TA) system.</text>
</comment>
<name>A0A2K9NBA7_9PROT</name>
<dbReference type="NCBIfam" id="TIGR01552">
    <property type="entry name" value="phd_fam"/>
    <property type="match status" value="1"/>
</dbReference>
<dbReference type="SUPFAM" id="SSF143120">
    <property type="entry name" value="YefM-like"/>
    <property type="match status" value="1"/>
</dbReference>
<dbReference type="Proteomes" id="UP000234752">
    <property type="component" value="Chromosome eg_1"/>
</dbReference>
<dbReference type="Gene3D" id="3.40.1620.10">
    <property type="entry name" value="YefM-like domain"/>
    <property type="match status" value="1"/>
</dbReference>
<evidence type="ECO:0000313" key="5">
    <source>
        <dbReference type="Proteomes" id="UP000234752"/>
    </source>
</evidence>
<dbReference type="KEGG" id="ncb:C0V82_09300"/>
<sequence length="86" mass="9392">MAVTTVSSRELNQDLGKAKRAATQNPVIITDRGKPAFVLLSYTEYQRLNGAAPGRNLVEALSMPGLSEINFDPPKADMRSRPVDFS</sequence>
<comment type="similarity">
    <text evidence="1 2">Belongs to the phD/YefM antitoxin family.</text>
</comment>
<organism evidence="4 5">
    <name type="scientific">Niveispirillum cyanobacteriorum</name>
    <dbReference type="NCBI Taxonomy" id="1612173"/>
    <lineage>
        <taxon>Bacteria</taxon>
        <taxon>Pseudomonadati</taxon>
        <taxon>Pseudomonadota</taxon>
        <taxon>Alphaproteobacteria</taxon>
        <taxon>Rhodospirillales</taxon>
        <taxon>Azospirillaceae</taxon>
        <taxon>Niveispirillum</taxon>
    </lineage>
</organism>
<dbReference type="EMBL" id="CP025611">
    <property type="protein sequence ID" value="AUN30408.1"/>
    <property type="molecule type" value="Genomic_DNA"/>
</dbReference>
<evidence type="ECO:0000256" key="2">
    <source>
        <dbReference type="RuleBase" id="RU362080"/>
    </source>
</evidence>
<accession>A0A2K9NBA7</accession>
<proteinExistence type="inferred from homology"/>
<reference evidence="4 5" key="1">
    <citation type="submission" date="2017-12" db="EMBL/GenBank/DDBJ databases">
        <title>Genomes of bacteria within cyanobacterial aggregates.</title>
        <authorList>
            <person name="Cai H."/>
        </authorList>
    </citation>
    <scope>NUCLEOTIDE SEQUENCE [LARGE SCALE GENOMIC DNA]</scope>
    <source>
        <strain evidence="4 5">TH16</strain>
    </source>
</reference>